<feature type="repeat" description="PPR" evidence="4">
    <location>
        <begin position="132"/>
        <end position="166"/>
    </location>
</feature>
<feature type="repeat" description="PPR" evidence="4">
    <location>
        <begin position="447"/>
        <end position="481"/>
    </location>
</feature>
<organism evidence="5 6">
    <name type="scientific">Aegilops tauschii subsp. strangulata</name>
    <name type="common">Goatgrass</name>
    <dbReference type="NCBI Taxonomy" id="200361"/>
    <lineage>
        <taxon>Eukaryota</taxon>
        <taxon>Viridiplantae</taxon>
        <taxon>Streptophyta</taxon>
        <taxon>Embryophyta</taxon>
        <taxon>Tracheophyta</taxon>
        <taxon>Spermatophyta</taxon>
        <taxon>Magnoliopsida</taxon>
        <taxon>Liliopsida</taxon>
        <taxon>Poales</taxon>
        <taxon>Poaceae</taxon>
        <taxon>BOP clade</taxon>
        <taxon>Pooideae</taxon>
        <taxon>Triticodae</taxon>
        <taxon>Triticeae</taxon>
        <taxon>Triticinae</taxon>
        <taxon>Aegilops</taxon>
    </lineage>
</organism>
<protein>
    <recommendedName>
        <fullName evidence="7">Pentatricopeptide repeat-containing protein</fullName>
    </recommendedName>
</protein>
<evidence type="ECO:0000256" key="3">
    <source>
        <dbReference type="ARBA" id="ARBA00022946"/>
    </source>
</evidence>
<dbReference type="NCBIfam" id="TIGR00756">
    <property type="entry name" value="PPR"/>
    <property type="match status" value="11"/>
</dbReference>
<reference evidence="5" key="4">
    <citation type="submission" date="2019-03" db="UniProtKB">
        <authorList>
            <consortium name="EnsemblPlants"/>
        </authorList>
    </citation>
    <scope>IDENTIFICATION</scope>
</reference>
<dbReference type="InterPro" id="IPR011990">
    <property type="entry name" value="TPR-like_helical_dom_sf"/>
</dbReference>
<dbReference type="Gramene" id="AET1Gv20299300.11">
    <property type="protein sequence ID" value="AET1Gv20299300.11"/>
    <property type="gene ID" value="AET1Gv20299300"/>
</dbReference>
<dbReference type="Proteomes" id="UP000015105">
    <property type="component" value="Chromosome 1D"/>
</dbReference>
<dbReference type="EnsemblPlants" id="AET1Gv20299300.11">
    <property type="protein sequence ID" value="AET1Gv20299300.11"/>
    <property type="gene ID" value="AET1Gv20299300"/>
</dbReference>
<feature type="repeat" description="PPR" evidence="4">
    <location>
        <begin position="167"/>
        <end position="201"/>
    </location>
</feature>
<evidence type="ECO:0000256" key="1">
    <source>
        <dbReference type="ARBA" id="ARBA00007626"/>
    </source>
</evidence>
<dbReference type="SUPFAM" id="SSF81901">
    <property type="entry name" value="HCP-like"/>
    <property type="match status" value="1"/>
</dbReference>
<dbReference type="Pfam" id="PF12854">
    <property type="entry name" value="PPR_1"/>
    <property type="match status" value="2"/>
</dbReference>
<feature type="repeat" description="PPR" evidence="4">
    <location>
        <begin position="603"/>
        <end position="637"/>
    </location>
</feature>
<name>A0A452Y5D8_AEGTS</name>
<evidence type="ECO:0000256" key="4">
    <source>
        <dbReference type="PROSITE-ProRule" id="PRU00708"/>
    </source>
</evidence>
<sequence>MRRLSPPPAVAVAESIDALRFSTSAAASAVPSPPDLDPPRLDPSDVRSHNAVLISYSSRGSEAPRLAHLLASFGAMLKSAACGLFVQMPRRWGVYYDRHSYTILIQGLCAVGRIDDACRVFAKMSRGWCRPGVHTYTVLLDGLCKARRVGDAEALLGEMVDKGVVPNVVTYNALIGGLCQEGRFDDVTKLLEKMEMQQCAPDCWTYTIVVHGLWKHGKVEHGAKVLCEALVKGVALGVATYNVLIDGYCKVGDMKAALDVLQLMKKNGVNPNVQIFNVVIHGFCCGGKVHQAMAFLTQMVGAGLLPNIVTFNSLISGQCSVGEMKIAFRLLDLMEDYGVLPDRQTYAIFIDAHCEQGRLEEAHSLFSCLPQKGIKAHSVIYNSLIHGYCQVGDIDSAFGLMEKMASEDCISDVHTYNALIDGLCKVKRLDRAIDLLDKMKKQGIEPTTCTFNILIKQMLWDKKHADAAKMYEQMISSGCKPDKQTYTLKISTDWFEGARKEDNIDVDIVEMHEAGVSPDVETYNAIIKAYSDAGLMEKAFFAHVKMLSVPIDPNCTTYSILLNHMCNKDDSDAFDNEKVWKMVDVRNLQELFEQMCKSDAAPGISTYKALLRGLCNQCRLEEVEWLLLKMQGNSVLLDEDMSDYLLGCYCNLKMYREACEQFRSMAHQSFQPGLKSCCLLLSGLCDSGDHGMAVSIFSDILGLGYNYDEIVWKLLIDCLHEKRHTGACLGMLSVMDDKKCVASTRTYASLIHLLLETE</sequence>
<dbReference type="Pfam" id="PF01535">
    <property type="entry name" value="PPR"/>
    <property type="match status" value="3"/>
</dbReference>
<evidence type="ECO:0000313" key="5">
    <source>
        <dbReference type="EnsemblPlants" id="AET1Gv20299300.11"/>
    </source>
</evidence>
<dbReference type="PROSITE" id="PS51375">
    <property type="entry name" value="PPR"/>
    <property type="match status" value="13"/>
</dbReference>
<proteinExistence type="inferred from homology"/>
<reference evidence="5" key="3">
    <citation type="journal article" date="2017" name="Nature">
        <title>Genome sequence of the progenitor of the wheat D genome Aegilops tauschii.</title>
        <authorList>
            <person name="Luo M.C."/>
            <person name="Gu Y.Q."/>
            <person name="Puiu D."/>
            <person name="Wang H."/>
            <person name="Twardziok S.O."/>
            <person name="Deal K.R."/>
            <person name="Huo N."/>
            <person name="Zhu T."/>
            <person name="Wang L."/>
            <person name="Wang Y."/>
            <person name="McGuire P.E."/>
            <person name="Liu S."/>
            <person name="Long H."/>
            <person name="Ramasamy R.K."/>
            <person name="Rodriguez J.C."/>
            <person name="Van S.L."/>
            <person name="Yuan L."/>
            <person name="Wang Z."/>
            <person name="Xia Z."/>
            <person name="Xiao L."/>
            <person name="Anderson O.D."/>
            <person name="Ouyang S."/>
            <person name="Liang Y."/>
            <person name="Zimin A.V."/>
            <person name="Pertea G."/>
            <person name="Qi P."/>
            <person name="Bennetzen J.L."/>
            <person name="Dai X."/>
            <person name="Dawson M.W."/>
            <person name="Muller H.G."/>
            <person name="Kugler K."/>
            <person name="Rivarola-Duarte L."/>
            <person name="Spannagl M."/>
            <person name="Mayer K.F.X."/>
            <person name="Lu F.H."/>
            <person name="Bevan M.W."/>
            <person name="Leroy P."/>
            <person name="Li P."/>
            <person name="You F.M."/>
            <person name="Sun Q."/>
            <person name="Liu Z."/>
            <person name="Lyons E."/>
            <person name="Wicker T."/>
            <person name="Salzberg S.L."/>
            <person name="Devos K.M."/>
            <person name="Dvorak J."/>
        </authorList>
    </citation>
    <scope>NUCLEOTIDE SEQUENCE [LARGE SCALE GENOMIC DNA]</scope>
    <source>
        <strain evidence="5">cv. AL8/78</strain>
    </source>
</reference>
<dbReference type="Gene3D" id="1.25.40.10">
    <property type="entry name" value="Tetratricopeptide repeat domain"/>
    <property type="match status" value="7"/>
</dbReference>
<feature type="repeat" description="PPR" evidence="4">
    <location>
        <begin position="377"/>
        <end position="411"/>
    </location>
</feature>
<reference evidence="6" key="2">
    <citation type="journal article" date="2017" name="Nat. Plants">
        <title>The Aegilops tauschii genome reveals multiple impacts of transposons.</title>
        <authorList>
            <person name="Zhao G."/>
            <person name="Zou C."/>
            <person name="Li K."/>
            <person name="Wang K."/>
            <person name="Li T."/>
            <person name="Gao L."/>
            <person name="Zhang X."/>
            <person name="Wang H."/>
            <person name="Yang Z."/>
            <person name="Liu X."/>
            <person name="Jiang W."/>
            <person name="Mao L."/>
            <person name="Kong X."/>
            <person name="Jiao Y."/>
            <person name="Jia J."/>
        </authorList>
    </citation>
    <scope>NUCLEOTIDE SEQUENCE [LARGE SCALE GENOMIC DNA]</scope>
    <source>
        <strain evidence="6">cv. AL8/78</strain>
    </source>
</reference>
<comment type="similarity">
    <text evidence="1">Belongs to the PPR family. P subfamily.</text>
</comment>
<feature type="repeat" description="PPR" evidence="4">
    <location>
        <begin position="342"/>
        <end position="376"/>
    </location>
</feature>
<dbReference type="AlphaFoldDB" id="A0A452Y5D8"/>
<dbReference type="PANTHER" id="PTHR47941">
    <property type="entry name" value="PENTATRICOPEPTIDE REPEAT-CONTAINING PROTEIN 3, MITOCHONDRIAL"/>
    <property type="match status" value="1"/>
</dbReference>
<feature type="repeat" description="PPR" evidence="4">
    <location>
        <begin position="307"/>
        <end position="341"/>
    </location>
</feature>
<accession>A0A452Y5D8</accession>
<feature type="repeat" description="PPR" evidence="4">
    <location>
        <begin position="202"/>
        <end position="236"/>
    </location>
</feature>
<feature type="repeat" description="PPR" evidence="4">
    <location>
        <begin position="412"/>
        <end position="446"/>
    </location>
</feature>
<feature type="repeat" description="PPR" evidence="4">
    <location>
        <begin position="519"/>
        <end position="553"/>
    </location>
</feature>
<reference evidence="5" key="5">
    <citation type="journal article" date="2021" name="G3 (Bethesda)">
        <title>Aegilops tauschii genome assembly Aet v5.0 features greater sequence contiguity and improved annotation.</title>
        <authorList>
            <person name="Wang L."/>
            <person name="Zhu T."/>
            <person name="Rodriguez J.C."/>
            <person name="Deal K.R."/>
            <person name="Dubcovsky J."/>
            <person name="McGuire P.E."/>
            <person name="Lux T."/>
            <person name="Spannagl M."/>
            <person name="Mayer K.F.X."/>
            <person name="Baldrich P."/>
            <person name="Meyers B.C."/>
            <person name="Huo N."/>
            <person name="Gu Y.Q."/>
            <person name="Zhou H."/>
            <person name="Devos K.M."/>
            <person name="Bennetzen J.L."/>
            <person name="Unver T."/>
            <person name="Budak H."/>
            <person name="Gulick P.J."/>
            <person name="Galiba G."/>
            <person name="Kalapos B."/>
            <person name="Nelson D.R."/>
            <person name="Li P."/>
            <person name="You F.M."/>
            <person name="Luo M.C."/>
            <person name="Dvorak J."/>
        </authorList>
    </citation>
    <scope>NUCLEOTIDE SEQUENCE [LARGE SCALE GENOMIC DNA]</scope>
    <source>
        <strain evidence="5">cv. AL8/78</strain>
    </source>
</reference>
<dbReference type="InterPro" id="IPR002885">
    <property type="entry name" value="PPR_rpt"/>
</dbReference>
<evidence type="ECO:0000256" key="2">
    <source>
        <dbReference type="ARBA" id="ARBA00022737"/>
    </source>
</evidence>
<feature type="repeat" description="PPR" evidence="4">
    <location>
        <begin position="237"/>
        <end position="271"/>
    </location>
</feature>
<reference evidence="6" key="1">
    <citation type="journal article" date="2014" name="Science">
        <title>Ancient hybridizations among the ancestral genomes of bread wheat.</title>
        <authorList>
            <consortium name="International Wheat Genome Sequencing Consortium,"/>
            <person name="Marcussen T."/>
            <person name="Sandve S.R."/>
            <person name="Heier L."/>
            <person name="Spannagl M."/>
            <person name="Pfeifer M."/>
            <person name="Jakobsen K.S."/>
            <person name="Wulff B.B."/>
            <person name="Steuernagel B."/>
            <person name="Mayer K.F."/>
            <person name="Olsen O.A."/>
        </authorList>
    </citation>
    <scope>NUCLEOTIDE SEQUENCE [LARGE SCALE GENOMIC DNA]</scope>
    <source>
        <strain evidence="6">cv. AL8/78</strain>
    </source>
</reference>
<feature type="repeat" description="PPR" evidence="4">
    <location>
        <begin position="97"/>
        <end position="131"/>
    </location>
</feature>
<keyword evidence="2" id="KW-0677">Repeat</keyword>
<evidence type="ECO:0008006" key="7">
    <source>
        <dbReference type="Google" id="ProtNLM"/>
    </source>
</evidence>
<keyword evidence="3" id="KW-0809">Transit peptide</keyword>
<feature type="repeat" description="PPR" evidence="4">
    <location>
        <begin position="272"/>
        <end position="306"/>
    </location>
</feature>
<dbReference type="Pfam" id="PF13041">
    <property type="entry name" value="PPR_2"/>
    <property type="match status" value="5"/>
</dbReference>
<keyword evidence="6" id="KW-1185">Reference proteome</keyword>
<evidence type="ECO:0000313" key="6">
    <source>
        <dbReference type="Proteomes" id="UP000015105"/>
    </source>
</evidence>